<accession>A0A931BDW3</accession>
<evidence type="ECO:0000313" key="4">
    <source>
        <dbReference type="Proteomes" id="UP000657385"/>
    </source>
</evidence>
<feature type="compositionally biased region" description="Low complexity" evidence="1">
    <location>
        <begin position="113"/>
        <end position="138"/>
    </location>
</feature>
<dbReference type="EMBL" id="JADPRT010000012">
    <property type="protein sequence ID" value="MBF9071640.1"/>
    <property type="molecule type" value="Genomic_DNA"/>
</dbReference>
<evidence type="ECO:0000313" key="3">
    <source>
        <dbReference type="EMBL" id="MBF9072873.1"/>
    </source>
</evidence>
<dbReference type="Proteomes" id="UP000657385">
    <property type="component" value="Unassembled WGS sequence"/>
</dbReference>
<keyword evidence="4" id="KW-1185">Reference proteome</keyword>
<feature type="compositionally biased region" description="Low complexity" evidence="1">
    <location>
        <begin position="90"/>
        <end position="99"/>
    </location>
</feature>
<dbReference type="AlphaFoldDB" id="A0A931BDW3"/>
<protein>
    <submittedName>
        <fullName evidence="2">Uncharacterized protein</fullName>
    </submittedName>
</protein>
<dbReference type="RefSeq" id="WP_196196793.1">
    <property type="nucleotide sequence ID" value="NZ_JADPRT010000012.1"/>
</dbReference>
<feature type="region of interest" description="Disordered" evidence="1">
    <location>
        <begin position="90"/>
        <end position="149"/>
    </location>
</feature>
<sequence>MSETSAPSSRPPMETAHEAYSFACLNCGYGWEQAYEIEHAVDVNGRMVYRYRANGVPVPSPLTHPSCPGCGGEHVRIMAAGRVASAVASWSAAQAAAPATPRPPREPRHPRAAAKATSGEKAAEVNAEGNAEGVEGPTPLAPAEPRPRRRLHLPFHWHLRRRHG</sequence>
<reference evidence="2" key="1">
    <citation type="submission" date="2020-11" db="EMBL/GenBank/DDBJ databases">
        <title>Isolation and identification of active actinomycetes.</title>
        <authorList>
            <person name="Yu B."/>
        </authorList>
    </citation>
    <scope>NUCLEOTIDE SEQUENCE</scope>
    <source>
        <strain evidence="2">NEAU-YB345</strain>
    </source>
</reference>
<evidence type="ECO:0000256" key="1">
    <source>
        <dbReference type="SAM" id="MobiDB-lite"/>
    </source>
</evidence>
<gene>
    <name evidence="2" type="ORF">I2501_26820</name>
    <name evidence="3" type="ORF">I2501_33150</name>
</gene>
<comment type="caution">
    <text evidence="2">The sequence shown here is derived from an EMBL/GenBank/DDBJ whole genome shotgun (WGS) entry which is preliminary data.</text>
</comment>
<dbReference type="EMBL" id="JADPRT010000019">
    <property type="protein sequence ID" value="MBF9072873.1"/>
    <property type="molecule type" value="Genomic_DNA"/>
</dbReference>
<proteinExistence type="predicted"/>
<evidence type="ECO:0000313" key="2">
    <source>
        <dbReference type="EMBL" id="MBF9071640.1"/>
    </source>
</evidence>
<organism evidence="2 4">
    <name type="scientific">Streptacidiphilus fuscans</name>
    <dbReference type="NCBI Taxonomy" id="2789292"/>
    <lineage>
        <taxon>Bacteria</taxon>
        <taxon>Bacillati</taxon>
        <taxon>Actinomycetota</taxon>
        <taxon>Actinomycetes</taxon>
        <taxon>Kitasatosporales</taxon>
        <taxon>Streptomycetaceae</taxon>
        <taxon>Streptacidiphilus</taxon>
    </lineage>
</organism>
<name>A0A931BDW3_9ACTN</name>